<reference evidence="1" key="1">
    <citation type="journal article" date="2009" name="Rice">
        <title>De Novo Next Generation Sequencing of Plant Genomes.</title>
        <authorList>
            <person name="Rounsley S."/>
            <person name="Marri P.R."/>
            <person name="Yu Y."/>
            <person name="He R."/>
            <person name="Sisneros N."/>
            <person name="Goicoechea J.L."/>
            <person name="Lee S.J."/>
            <person name="Angelova A."/>
            <person name="Kudrna D."/>
            <person name="Luo M."/>
            <person name="Affourtit J."/>
            <person name="Desany B."/>
            <person name="Knight J."/>
            <person name="Niazi F."/>
            <person name="Egholm M."/>
            <person name="Wing R.A."/>
        </authorList>
    </citation>
    <scope>NUCLEOTIDE SEQUENCE [LARGE SCALE GENOMIC DNA]</scope>
    <source>
        <strain evidence="1">cv. IRGC 105608</strain>
    </source>
</reference>
<organism evidence="1">
    <name type="scientific">Oryza barthii</name>
    <dbReference type="NCBI Taxonomy" id="65489"/>
    <lineage>
        <taxon>Eukaryota</taxon>
        <taxon>Viridiplantae</taxon>
        <taxon>Streptophyta</taxon>
        <taxon>Embryophyta</taxon>
        <taxon>Tracheophyta</taxon>
        <taxon>Spermatophyta</taxon>
        <taxon>Magnoliopsida</taxon>
        <taxon>Liliopsida</taxon>
        <taxon>Poales</taxon>
        <taxon>Poaceae</taxon>
        <taxon>BOP clade</taxon>
        <taxon>Oryzoideae</taxon>
        <taxon>Oryzeae</taxon>
        <taxon>Oryzinae</taxon>
        <taxon>Oryza</taxon>
    </lineage>
</organism>
<reference evidence="1" key="2">
    <citation type="submission" date="2015-03" db="UniProtKB">
        <authorList>
            <consortium name="EnsemblPlants"/>
        </authorList>
    </citation>
    <scope>IDENTIFICATION</scope>
</reference>
<name>A0A0D3HUP4_9ORYZ</name>
<evidence type="ECO:0000313" key="1">
    <source>
        <dbReference type="EnsemblPlants" id="OBART12G12710.1"/>
    </source>
</evidence>
<proteinExistence type="predicted"/>
<sequence length="102" mass="11011">MTTAMEAAVVLGVGAHPTVGKRCRSLVVGDSWRNISITREDGSSAFYSKNCHECSERCRGRKGCALPLRCTILRGYLRGNGGEDEAKTLARQLGPAWSRLAA</sequence>
<evidence type="ECO:0000313" key="2">
    <source>
        <dbReference type="Proteomes" id="UP000026960"/>
    </source>
</evidence>
<dbReference type="EnsemblPlants" id="OBART12G12710.1">
    <property type="protein sequence ID" value="OBART12G12710.1"/>
    <property type="gene ID" value="OBART12G12710"/>
</dbReference>
<dbReference type="AlphaFoldDB" id="A0A0D3HUP4"/>
<dbReference type="Gramene" id="OBART12G12710.1">
    <property type="protein sequence ID" value="OBART12G12710.1"/>
    <property type="gene ID" value="OBART12G12710"/>
</dbReference>
<dbReference type="HOGENOM" id="CLU_2281716_0_0_1"/>
<accession>A0A0D3HUP4</accession>
<dbReference type="PaxDb" id="65489-OBART12G12710.1"/>
<keyword evidence="2" id="KW-1185">Reference proteome</keyword>
<protein>
    <submittedName>
        <fullName evidence="1">Uncharacterized protein</fullName>
    </submittedName>
</protein>
<dbReference type="Proteomes" id="UP000026960">
    <property type="component" value="Chromosome 12"/>
</dbReference>